<dbReference type="PANTHER" id="PTHR12176">
    <property type="entry name" value="SAM-DEPENDENT METHYLTRANSFERASE SUPERFAMILY PROTEIN"/>
    <property type="match status" value="1"/>
</dbReference>
<evidence type="ECO:0000256" key="3">
    <source>
        <dbReference type="ARBA" id="ARBA00022679"/>
    </source>
</evidence>
<dbReference type="Pfam" id="PF08241">
    <property type="entry name" value="Methyltransf_11"/>
    <property type="match status" value="1"/>
</dbReference>
<keyword evidence="2 5" id="KW-0489">Methyltransferase</keyword>
<dbReference type="PANTHER" id="PTHR12176:SF79">
    <property type="entry name" value="METHYLTRANSFERASE TYPE 11 DOMAIN-CONTAINING PROTEIN"/>
    <property type="match status" value="1"/>
</dbReference>
<organism evidence="5 6">
    <name type="scientific">Tetrabaena socialis</name>
    <dbReference type="NCBI Taxonomy" id="47790"/>
    <lineage>
        <taxon>Eukaryota</taxon>
        <taxon>Viridiplantae</taxon>
        <taxon>Chlorophyta</taxon>
        <taxon>core chlorophytes</taxon>
        <taxon>Chlorophyceae</taxon>
        <taxon>CS clade</taxon>
        <taxon>Chlamydomonadales</taxon>
        <taxon>Tetrabaenaceae</taxon>
        <taxon>Tetrabaena</taxon>
    </lineage>
</organism>
<dbReference type="AlphaFoldDB" id="A0A2J8ABD3"/>
<evidence type="ECO:0000313" key="5">
    <source>
        <dbReference type="EMBL" id="PNH09834.1"/>
    </source>
</evidence>
<sequence>MPNYGEFEYWDERYAREPAAFDWYQGYTGLKTMLHRVFPLESRLLQIGVGSSRLQEDMVKAGWQSIVNVDYSRVIIGQMAELHKGYEQLEYSVADARSMPEIEDATFDGVLDKGTLDAVLCGEQSAAGAAAMLAECYRVLKPGCCLLLVTYGDPSSRLPHLAEVPGWAITVWAVTRQEAVEALDAEPVVRPLLKGPYPATNADCMDALSGLEGMHFIYVCRKEERGEPGDADTGAAAAMAGAAGFGLGEEANNAEGAGASVD</sequence>
<accession>A0A2J8ABD3</accession>
<dbReference type="EMBL" id="PGGS01000076">
    <property type="protein sequence ID" value="PNH09834.1"/>
    <property type="molecule type" value="Genomic_DNA"/>
</dbReference>
<dbReference type="InterPro" id="IPR029063">
    <property type="entry name" value="SAM-dependent_MTases_sf"/>
</dbReference>
<dbReference type="OrthoDB" id="411785at2759"/>
<dbReference type="Gene3D" id="3.40.50.150">
    <property type="entry name" value="Vaccinia Virus protein VP39"/>
    <property type="match status" value="1"/>
</dbReference>
<dbReference type="InterPro" id="IPR051419">
    <property type="entry name" value="Lys/N-term_MeTrsfase_sf"/>
</dbReference>
<gene>
    <name evidence="5" type="ORF">TSOC_003502</name>
</gene>
<keyword evidence="3 5" id="KW-0808">Transferase</keyword>
<reference evidence="5 6" key="1">
    <citation type="journal article" date="2017" name="Mol. Biol. Evol.">
        <title>The 4-celled Tetrabaena socialis nuclear genome reveals the essential components for genetic control of cell number at the origin of multicellularity in the volvocine lineage.</title>
        <authorList>
            <person name="Featherston J."/>
            <person name="Arakaki Y."/>
            <person name="Hanschen E.R."/>
            <person name="Ferris P.J."/>
            <person name="Michod R.E."/>
            <person name="Olson B.J.S.C."/>
            <person name="Nozaki H."/>
            <person name="Durand P.M."/>
        </authorList>
    </citation>
    <scope>NUCLEOTIDE SEQUENCE [LARGE SCALE GENOMIC DNA]</scope>
    <source>
        <strain evidence="5 6">NIES-571</strain>
    </source>
</reference>
<evidence type="ECO:0000259" key="4">
    <source>
        <dbReference type="Pfam" id="PF08241"/>
    </source>
</evidence>
<dbReference type="SUPFAM" id="SSF53335">
    <property type="entry name" value="S-adenosyl-L-methionine-dependent methyltransferases"/>
    <property type="match status" value="1"/>
</dbReference>
<protein>
    <submittedName>
        <fullName evidence="5">Methyltransferase-like protein 13</fullName>
    </submittedName>
</protein>
<evidence type="ECO:0000313" key="6">
    <source>
        <dbReference type="Proteomes" id="UP000236333"/>
    </source>
</evidence>
<feature type="domain" description="Methyltransferase type 11" evidence="4">
    <location>
        <begin position="45"/>
        <end position="146"/>
    </location>
</feature>
<keyword evidence="6" id="KW-1185">Reference proteome</keyword>
<proteinExistence type="inferred from homology"/>
<comment type="caution">
    <text evidence="5">The sequence shown here is derived from an EMBL/GenBank/DDBJ whole genome shotgun (WGS) entry which is preliminary data.</text>
</comment>
<dbReference type="InterPro" id="IPR013216">
    <property type="entry name" value="Methyltransf_11"/>
</dbReference>
<evidence type="ECO:0000256" key="2">
    <source>
        <dbReference type="ARBA" id="ARBA00022603"/>
    </source>
</evidence>
<comment type="similarity">
    <text evidence="1">Belongs to the methyltransferase superfamily.</text>
</comment>
<dbReference type="GO" id="GO:0008757">
    <property type="term" value="F:S-adenosylmethionine-dependent methyltransferase activity"/>
    <property type="evidence" value="ECO:0007669"/>
    <property type="project" value="InterPro"/>
</dbReference>
<evidence type="ECO:0000256" key="1">
    <source>
        <dbReference type="ARBA" id="ARBA00008361"/>
    </source>
</evidence>
<name>A0A2J8ABD3_9CHLO</name>
<dbReference type="Proteomes" id="UP000236333">
    <property type="component" value="Unassembled WGS sequence"/>
</dbReference>
<dbReference type="GO" id="GO:0032259">
    <property type="term" value="P:methylation"/>
    <property type="evidence" value="ECO:0007669"/>
    <property type="project" value="UniProtKB-KW"/>
</dbReference>
<dbReference type="CDD" id="cd02440">
    <property type="entry name" value="AdoMet_MTases"/>
    <property type="match status" value="1"/>
</dbReference>